<sequence>MPRPVLSTEPTIESWRIRDLPITDVPLPAGFVIDDDEPFPLAPADPSGMALARDESDTSSSLVSSSSAMLGMLAGVTVGDGGVDDLLEQRTARDRPRLALEPRHATIIILILVLALSLSLTLLVQQGMRLSTMSWNAADGTAGASSTSPSDTPDVPSPDESATPSDTPSDAPQESPDTNATGDPSAAPSASPTSTLIDLNTASSEQLQTIKGIGPVTAQRIIDHRTEIGRYTSVDQLLDVPGIGAKTLEKIRPYVEVRS</sequence>
<dbReference type="GO" id="GO:0003677">
    <property type="term" value="F:DNA binding"/>
    <property type="evidence" value="ECO:0007669"/>
    <property type="project" value="InterPro"/>
</dbReference>
<comment type="caution">
    <text evidence="4">The sequence shown here is derived from an EMBL/GenBank/DDBJ whole genome shotgun (WGS) entry which is preliminary data.</text>
</comment>
<evidence type="ECO:0000313" key="5">
    <source>
        <dbReference type="Proteomes" id="UP000288607"/>
    </source>
</evidence>
<dbReference type="EMBL" id="QXGJ01000003">
    <property type="protein sequence ID" value="RSX51440.1"/>
    <property type="molecule type" value="Genomic_DNA"/>
</dbReference>
<dbReference type="NCBIfam" id="TIGR00426">
    <property type="entry name" value="competence protein ComEA helix-hairpin-helix repeat region"/>
    <property type="match status" value="1"/>
</dbReference>
<dbReference type="PANTHER" id="PTHR21180:SF32">
    <property type="entry name" value="ENDONUCLEASE_EXONUCLEASE_PHOSPHATASE FAMILY DOMAIN-CONTAINING PROTEIN 1"/>
    <property type="match status" value="1"/>
</dbReference>
<dbReference type="PANTHER" id="PTHR21180">
    <property type="entry name" value="ENDONUCLEASE/EXONUCLEASE/PHOSPHATASE FAMILY DOMAIN-CONTAINING PROTEIN 1"/>
    <property type="match status" value="1"/>
</dbReference>
<evidence type="ECO:0000256" key="2">
    <source>
        <dbReference type="SAM" id="Phobius"/>
    </source>
</evidence>
<feature type="domain" description="Helix-hairpin-helix DNA-binding motif class 1" evidence="3">
    <location>
        <begin position="205"/>
        <end position="224"/>
    </location>
</feature>
<keyword evidence="2" id="KW-1133">Transmembrane helix</keyword>
<feature type="domain" description="Helix-hairpin-helix DNA-binding motif class 1" evidence="3">
    <location>
        <begin position="235"/>
        <end position="254"/>
    </location>
</feature>
<dbReference type="GO" id="GO:0015628">
    <property type="term" value="P:protein secretion by the type II secretion system"/>
    <property type="evidence" value="ECO:0007669"/>
    <property type="project" value="TreeGrafter"/>
</dbReference>
<proteinExistence type="predicted"/>
<dbReference type="InterPro" id="IPR004509">
    <property type="entry name" value="Competence_ComEA_HhH"/>
</dbReference>
<dbReference type="SMART" id="SM00278">
    <property type="entry name" value="HhH1"/>
    <property type="match status" value="2"/>
</dbReference>
<dbReference type="Proteomes" id="UP000288607">
    <property type="component" value="Unassembled WGS sequence"/>
</dbReference>
<keyword evidence="2" id="KW-0812">Transmembrane</keyword>
<dbReference type="GO" id="GO:0006281">
    <property type="term" value="P:DNA repair"/>
    <property type="evidence" value="ECO:0007669"/>
    <property type="project" value="InterPro"/>
</dbReference>
<feature type="compositionally biased region" description="Low complexity" evidence="1">
    <location>
        <begin position="138"/>
        <end position="154"/>
    </location>
</feature>
<accession>A0A430FF50</accession>
<dbReference type="InterPro" id="IPR003583">
    <property type="entry name" value="Hlx-hairpin-Hlx_DNA-bd_motif"/>
</dbReference>
<organism evidence="4 5">
    <name type="scientific">Bifidobacterium callimiconis</name>
    <dbReference type="NCBI Taxonomy" id="2306973"/>
    <lineage>
        <taxon>Bacteria</taxon>
        <taxon>Bacillati</taxon>
        <taxon>Actinomycetota</taxon>
        <taxon>Actinomycetes</taxon>
        <taxon>Bifidobacteriales</taxon>
        <taxon>Bifidobacteriaceae</taxon>
        <taxon>Bifidobacterium</taxon>
    </lineage>
</organism>
<evidence type="ECO:0000259" key="3">
    <source>
        <dbReference type="SMART" id="SM00278"/>
    </source>
</evidence>
<feature type="transmembrane region" description="Helical" evidence="2">
    <location>
        <begin position="105"/>
        <end position="124"/>
    </location>
</feature>
<dbReference type="AlphaFoldDB" id="A0A430FF50"/>
<dbReference type="Gene3D" id="1.10.150.320">
    <property type="entry name" value="Photosystem II 12 kDa extrinsic protein"/>
    <property type="match status" value="1"/>
</dbReference>
<name>A0A430FF50_9BIFI</name>
<dbReference type="SUPFAM" id="SSF47781">
    <property type="entry name" value="RuvA domain 2-like"/>
    <property type="match status" value="1"/>
</dbReference>
<feature type="compositionally biased region" description="Polar residues" evidence="1">
    <location>
        <begin position="160"/>
        <end position="182"/>
    </location>
</feature>
<dbReference type="RefSeq" id="WP_241227199.1">
    <property type="nucleotide sequence ID" value="NZ_QXGJ01000003.1"/>
</dbReference>
<gene>
    <name evidence="4" type="ORF">D2E23_0703</name>
</gene>
<dbReference type="InterPro" id="IPR051675">
    <property type="entry name" value="Endo/Exo/Phosphatase_dom_1"/>
</dbReference>
<keyword evidence="5" id="KW-1185">Reference proteome</keyword>
<keyword evidence="2" id="KW-0472">Membrane</keyword>
<reference evidence="4 5" key="1">
    <citation type="submission" date="2018-09" db="EMBL/GenBank/DDBJ databases">
        <title>Characterization of the phylogenetic diversity of five novel species belonging to the genus Bifidobacterium.</title>
        <authorList>
            <person name="Lugli G.A."/>
            <person name="Duranti S."/>
            <person name="Milani C."/>
        </authorList>
    </citation>
    <scope>NUCLEOTIDE SEQUENCE [LARGE SCALE GENOMIC DNA]</scope>
    <source>
        <strain evidence="4 5">2028B</strain>
    </source>
</reference>
<evidence type="ECO:0000256" key="1">
    <source>
        <dbReference type="SAM" id="MobiDB-lite"/>
    </source>
</evidence>
<dbReference type="InterPro" id="IPR010994">
    <property type="entry name" value="RuvA_2-like"/>
</dbReference>
<feature type="region of interest" description="Disordered" evidence="1">
    <location>
        <begin position="138"/>
        <end position="195"/>
    </location>
</feature>
<evidence type="ECO:0000313" key="4">
    <source>
        <dbReference type="EMBL" id="RSX51440.1"/>
    </source>
</evidence>
<protein>
    <submittedName>
        <fullName evidence="4">DNA uptake protein</fullName>
    </submittedName>
</protein>
<dbReference type="Pfam" id="PF12836">
    <property type="entry name" value="HHH_3"/>
    <property type="match status" value="1"/>
</dbReference>
<dbReference type="GO" id="GO:0015627">
    <property type="term" value="C:type II protein secretion system complex"/>
    <property type="evidence" value="ECO:0007669"/>
    <property type="project" value="TreeGrafter"/>
</dbReference>